<dbReference type="Proteomes" id="UP000002497">
    <property type="component" value="Unassembled WGS sequence"/>
</dbReference>
<reference evidence="3" key="1">
    <citation type="journal article" date="2010" name="Genome Res.">
        <title>Population genomic sequencing of Coccidioides fungi reveals recent hybridization and transposon control.</title>
        <authorList>
            <person name="Neafsey D.E."/>
            <person name="Barker B.M."/>
            <person name="Sharpton T.J."/>
            <person name="Stajich J.E."/>
            <person name="Park D.J."/>
            <person name="Whiston E."/>
            <person name="Hung C.-Y."/>
            <person name="McMahan C."/>
            <person name="White J."/>
            <person name="Sykes S."/>
            <person name="Heiman D."/>
            <person name="Young S."/>
            <person name="Zeng Q."/>
            <person name="Abouelleil A."/>
            <person name="Aftuck L."/>
            <person name="Bessette D."/>
            <person name="Brown A."/>
            <person name="FitzGerald M."/>
            <person name="Lui A."/>
            <person name="Macdonald J.P."/>
            <person name="Priest M."/>
            <person name="Orbach M.J."/>
            <person name="Galgiani J.N."/>
            <person name="Kirkland T.N."/>
            <person name="Cole G.T."/>
            <person name="Birren B.W."/>
            <person name="Henn M.R."/>
            <person name="Taylor J.W."/>
            <person name="Rounsley S.D."/>
        </authorList>
    </citation>
    <scope>NUCLEOTIDE SEQUENCE [LARGE SCALE GENOMIC DNA]</scope>
    <source>
        <strain evidence="3">RMSCC 757 / Silveira</strain>
    </source>
</reference>
<proteinExistence type="predicted"/>
<dbReference type="VEuPathDB" id="FungiDB:CPSG_00256"/>
<dbReference type="HOGENOM" id="CLU_1547406_0_0_1"/>
<accession>E9CR22</accession>
<gene>
    <name evidence="2" type="ORF">CPSG_00256</name>
</gene>
<feature type="region of interest" description="Disordered" evidence="1">
    <location>
        <begin position="1"/>
        <end position="22"/>
    </location>
</feature>
<dbReference type="AlphaFoldDB" id="E9CR22"/>
<name>E9CR22_COCPS</name>
<protein>
    <submittedName>
        <fullName evidence="2">Uncharacterized protein</fullName>
    </submittedName>
</protein>
<reference evidence="3" key="2">
    <citation type="submission" date="2010-03" db="EMBL/GenBank/DDBJ databases">
        <title>The genome sequence of Coccidioides posadasii strain Silveira.</title>
        <authorList>
            <consortium name="The Broad Institute Genome Sequencing Center for Infectious Disease"/>
            <person name="Neafsey D."/>
            <person name="Orbach M."/>
            <person name="Henn M.R."/>
            <person name="Cole G.T."/>
            <person name="Galgiani J."/>
            <person name="Gardner M.J."/>
            <person name="Kirkland T.N."/>
            <person name="Taylor J.W."/>
            <person name="Young S.K."/>
            <person name="Zeng Q."/>
            <person name="Koehrsen M."/>
            <person name="Alvarado L."/>
            <person name="Berlin A."/>
            <person name="Borenstein D."/>
            <person name="Chapman S.B."/>
            <person name="Chen Z."/>
            <person name="Engels R."/>
            <person name="Freedman E."/>
            <person name="Gellesch M."/>
            <person name="Goldberg J."/>
            <person name="Griggs A."/>
            <person name="Gujja S."/>
            <person name="Heilman E."/>
            <person name="Heiman D."/>
            <person name="Howarth C."/>
            <person name="Jen D."/>
            <person name="Larson L."/>
            <person name="Mehta T."/>
            <person name="Neiman D."/>
            <person name="Park D."/>
            <person name="Pearson M."/>
            <person name="Richards J."/>
            <person name="Roberts A."/>
            <person name="Saif S."/>
            <person name="Shea T."/>
            <person name="Shenoy N."/>
            <person name="Sisk P."/>
            <person name="Stolte C."/>
            <person name="Sykes S."/>
            <person name="Walk T."/>
            <person name="White J."/>
            <person name="Yandava C."/>
            <person name="Haas B."/>
            <person name="Nusbaum C."/>
            <person name="Birren B."/>
        </authorList>
    </citation>
    <scope>NUCLEOTIDE SEQUENCE [LARGE SCALE GENOMIC DNA]</scope>
    <source>
        <strain evidence="3">RMSCC 757 / Silveira</strain>
    </source>
</reference>
<evidence type="ECO:0000256" key="1">
    <source>
        <dbReference type="SAM" id="MobiDB-lite"/>
    </source>
</evidence>
<keyword evidence="3" id="KW-1185">Reference proteome</keyword>
<evidence type="ECO:0000313" key="3">
    <source>
        <dbReference type="Proteomes" id="UP000002497"/>
    </source>
</evidence>
<evidence type="ECO:0000313" key="2">
    <source>
        <dbReference type="EMBL" id="EFW22357.1"/>
    </source>
</evidence>
<feature type="compositionally biased region" description="Basic and acidic residues" evidence="1">
    <location>
        <begin position="1"/>
        <end position="10"/>
    </location>
</feature>
<dbReference type="EMBL" id="GL636486">
    <property type="protein sequence ID" value="EFW22357.1"/>
    <property type="molecule type" value="Genomic_DNA"/>
</dbReference>
<sequence length="173" mass="19309">MPSIKTEKQQDSVSPADQTKLKKVEPVPTHSHWKAMVHGSPVSSNQVFQKLLNVPQTLISSCEINKLGFLRQAPSINLGIRMSTAPCKRIVQSPNVRNHMLGHTLNLGLWDVWRLSFSSVASNEENQGCIQLKVAGVSRKYVNGYLTGTLGSASIGYPMQKPRRIKLWFRDQS</sequence>
<organism evidence="3">
    <name type="scientific">Coccidioides posadasii (strain RMSCC 757 / Silveira)</name>
    <name type="common">Valley fever fungus</name>
    <dbReference type="NCBI Taxonomy" id="443226"/>
    <lineage>
        <taxon>Eukaryota</taxon>
        <taxon>Fungi</taxon>
        <taxon>Dikarya</taxon>
        <taxon>Ascomycota</taxon>
        <taxon>Pezizomycotina</taxon>
        <taxon>Eurotiomycetes</taxon>
        <taxon>Eurotiomycetidae</taxon>
        <taxon>Onygenales</taxon>
        <taxon>Onygenaceae</taxon>
        <taxon>Coccidioides</taxon>
    </lineage>
</organism>